<reference evidence="7 8" key="1">
    <citation type="journal article" date="2024" name="G3 (Bethesda)">
        <title>Genome assembly of Hibiscus sabdariffa L. provides insights into metabolisms of medicinal natural products.</title>
        <authorList>
            <person name="Kim T."/>
        </authorList>
    </citation>
    <scope>NUCLEOTIDE SEQUENCE [LARGE SCALE GENOMIC DNA]</scope>
    <source>
        <strain evidence="7">TK-2024</strain>
        <tissue evidence="7">Old leaves</tissue>
    </source>
</reference>
<dbReference type="EMBL" id="JBBPBM010000071">
    <property type="protein sequence ID" value="KAK8512922.1"/>
    <property type="molecule type" value="Genomic_DNA"/>
</dbReference>
<feature type="domain" description="Guanylate kinase-like" evidence="6">
    <location>
        <begin position="15"/>
        <end position="108"/>
    </location>
</feature>
<evidence type="ECO:0000256" key="2">
    <source>
        <dbReference type="ARBA" id="ARBA00022679"/>
    </source>
</evidence>
<keyword evidence="5" id="KW-0067">ATP-binding</keyword>
<comment type="caution">
    <text evidence="7">The sequence shown here is derived from an EMBL/GenBank/DDBJ whole genome shotgun (WGS) entry which is preliminary data.</text>
</comment>
<evidence type="ECO:0000313" key="8">
    <source>
        <dbReference type="Proteomes" id="UP001472677"/>
    </source>
</evidence>
<dbReference type="PANTHER" id="PTHR11088:SF86">
    <property type="entry name" value="ADENYLATE ISOPENTENYLTRANSFERASE 4-RELATED"/>
    <property type="match status" value="1"/>
</dbReference>
<gene>
    <name evidence="7" type="ORF">V6N12_030330</name>
</gene>
<dbReference type="PANTHER" id="PTHR11088">
    <property type="entry name" value="TRNA DIMETHYLALLYLTRANSFERASE"/>
    <property type="match status" value="1"/>
</dbReference>
<evidence type="ECO:0000313" key="7">
    <source>
        <dbReference type="EMBL" id="KAK8512922.1"/>
    </source>
</evidence>
<keyword evidence="4" id="KW-0547">Nucleotide-binding</keyword>
<keyword evidence="2" id="KW-0808">Transferase</keyword>
<dbReference type="InterPro" id="IPR039657">
    <property type="entry name" value="Dimethylallyltransferase"/>
</dbReference>
<evidence type="ECO:0000256" key="4">
    <source>
        <dbReference type="ARBA" id="ARBA00022741"/>
    </source>
</evidence>
<dbReference type="Gene3D" id="1.10.287.890">
    <property type="entry name" value="Crystal structure of tRNA isopentenylpyrophosphate transferase (bh2366) domain"/>
    <property type="match status" value="1"/>
</dbReference>
<evidence type="ECO:0000256" key="3">
    <source>
        <dbReference type="ARBA" id="ARBA00022712"/>
    </source>
</evidence>
<dbReference type="InterPro" id="IPR027417">
    <property type="entry name" value="P-loop_NTPase"/>
</dbReference>
<name>A0ABR2C0X6_9ROSI</name>
<dbReference type="SUPFAM" id="SSF52540">
    <property type="entry name" value="P-loop containing nucleoside triphosphate hydrolases"/>
    <property type="match status" value="1"/>
</dbReference>
<sequence>MNTSAVHHHSHQNKTKLVVIMGATGAGKSRLSVDLSTHFPRSQIINSDKMQLYNGLDITTNKIPPHERKGVHHFLLGDFDDIDADVAPLEFRSTAAFVVAKIVSRGDLPVIVGGSNSFIHALLVDNFDPEVDVFAAGSGSVSHVLRYDCCFLWVDVAWSVLRHYLCQRVDEMLDSGMLEELAQFYDPAKQGIRVGLRKAIGVPEFDKYFSQYPPWESAENGSVPHPGSDTARREAYEEAVTAIKDNTCRLARRQIGKIMKLRAAGWDLTRIDATAAFRAVMMKKKNNEPPSSDFWEKEVVEPSVKLVKRFLEGVRWFGTAEPIDGAVVVYVILIRGIVLSLEFRTMNVAIEFGSHVVVRSGWRLQVVKDKKEYLSYWWCDENSSMDGSRTLECSSSKVSENVWRFCFRALVKFD</sequence>
<dbReference type="Gene3D" id="3.40.50.300">
    <property type="entry name" value="P-loop containing nucleotide triphosphate hydrolases"/>
    <property type="match status" value="1"/>
</dbReference>
<dbReference type="PROSITE" id="PS50052">
    <property type="entry name" value="GUANYLATE_KINASE_2"/>
    <property type="match status" value="1"/>
</dbReference>
<dbReference type="InterPro" id="IPR008144">
    <property type="entry name" value="Guanylate_kin-like_dom"/>
</dbReference>
<accession>A0ABR2C0X6</accession>
<proteinExistence type="inferred from homology"/>
<dbReference type="Pfam" id="PF01715">
    <property type="entry name" value="IPPT"/>
    <property type="match status" value="2"/>
</dbReference>
<evidence type="ECO:0000256" key="1">
    <source>
        <dbReference type="ARBA" id="ARBA00005842"/>
    </source>
</evidence>
<protein>
    <recommendedName>
        <fullName evidence="6">Guanylate kinase-like domain-containing protein</fullName>
    </recommendedName>
</protein>
<comment type="similarity">
    <text evidence="1">Belongs to the IPP transferase family.</text>
</comment>
<keyword evidence="8" id="KW-1185">Reference proteome</keyword>
<evidence type="ECO:0000256" key="5">
    <source>
        <dbReference type="ARBA" id="ARBA00022840"/>
    </source>
</evidence>
<dbReference type="Proteomes" id="UP001472677">
    <property type="component" value="Unassembled WGS sequence"/>
</dbReference>
<keyword evidence="3" id="KW-0203">Cytokinin biosynthesis</keyword>
<organism evidence="7 8">
    <name type="scientific">Hibiscus sabdariffa</name>
    <name type="common">roselle</name>
    <dbReference type="NCBI Taxonomy" id="183260"/>
    <lineage>
        <taxon>Eukaryota</taxon>
        <taxon>Viridiplantae</taxon>
        <taxon>Streptophyta</taxon>
        <taxon>Embryophyta</taxon>
        <taxon>Tracheophyta</taxon>
        <taxon>Spermatophyta</taxon>
        <taxon>Magnoliopsida</taxon>
        <taxon>eudicotyledons</taxon>
        <taxon>Gunneridae</taxon>
        <taxon>Pentapetalae</taxon>
        <taxon>rosids</taxon>
        <taxon>malvids</taxon>
        <taxon>Malvales</taxon>
        <taxon>Malvaceae</taxon>
        <taxon>Malvoideae</taxon>
        <taxon>Hibiscus</taxon>
    </lineage>
</organism>
<evidence type="ECO:0000259" key="6">
    <source>
        <dbReference type="PROSITE" id="PS50052"/>
    </source>
</evidence>